<dbReference type="PANTHER" id="PTHR14247">
    <property type="entry name" value="BREAST CANCER ANTI-ESTROGEN RESISTANCE PROTEIN 3 HOMOLOG-LIKE PROTEIN"/>
    <property type="match status" value="1"/>
</dbReference>
<dbReference type="SUPFAM" id="SSF48366">
    <property type="entry name" value="Ras GEF"/>
    <property type="match status" value="1"/>
</dbReference>
<dbReference type="PRINTS" id="PR00401">
    <property type="entry name" value="SH2DOMAIN"/>
</dbReference>
<feature type="domain" description="SH2" evidence="5">
    <location>
        <begin position="28"/>
        <end position="127"/>
    </location>
</feature>
<dbReference type="InterPro" id="IPR000980">
    <property type="entry name" value="SH2"/>
</dbReference>
<dbReference type="InterPro" id="IPR001895">
    <property type="entry name" value="RASGEF_cat_dom"/>
</dbReference>
<reference evidence="8 9" key="1">
    <citation type="submission" date="2025-04" db="UniProtKB">
        <authorList>
            <consortium name="RefSeq"/>
        </authorList>
    </citation>
    <scope>IDENTIFICATION</scope>
</reference>
<dbReference type="InterPro" id="IPR036860">
    <property type="entry name" value="SH2_dom_sf"/>
</dbReference>
<dbReference type="PROSITE" id="PS50001">
    <property type="entry name" value="SH2"/>
    <property type="match status" value="1"/>
</dbReference>
<dbReference type="Pfam" id="PF00017">
    <property type="entry name" value="SH2"/>
    <property type="match status" value="1"/>
</dbReference>
<dbReference type="Pfam" id="PF00617">
    <property type="entry name" value="RasGEF"/>
    <property type="match status" value="1"/>
</dbReference>
<accession>A0A6P7XHQ5</accession>
<evidence type="ECO:0000259" key="6">
    <source>
        <dbReference type="PROSITE" id="PS50009"/>
    </source>
</evidence>
<protein>
    <submittedName>
        <fullName evidence="8 9">SH2 domain-containing protein 3A isoform X1</fullName>
    </submittedName>
</protein>
<dbReference type="GO" id="GO:0001784">
    <property type="term" value="F:phosphotyrosine residue binding"/>
    <property type="evidence" value="ECO:0007669"/>
    <property type="project" value="InterPro"/>
</dbReference>
<dbReference type="SUPFAM" id="SSF55550">
    <property type="entry name" value="SH2 domain"/>
    <property type="match status" value="1"/>
</dbReference>
<evidence type="ECO:0000313" key="7">
    <source>
        <dbReference type="Proteomes" id="UP000515156"/>
    </source>
</evidence>
<dbReference type="RefSeq" id="XP_030052731.1">
    <property type="nucleotide sequence ID" value="XM_030196871.1"/>
</dbReference>
<evidence type="ECO:0000313" key="8">
    <source>
        <dbReference type="RefSeq" id="XP_030052730.1"/>
    </source>
</evidence>
<dbReference type="FunFam" id="3.30.505.10:FF:000013">
    <property type="entry name" value="SH2 domain-containing protein 3C isoform X1"/>
    <property type="match status" value="1"/>
</dbReference>
<name>A0A6P7XHQ5_9AMPH</name>
<dbReference type="InterPro" id="IPR044102">
    <property type="entry name" value="SH2_SHEP1/BCAR3/NSP1"/>
</dbReference>
<dbReference type="Proteomes" id="UP000515156">
    <property type="component" value="Chromosome 3"/>
</dbReference>
<dbReference type="CTD" id="10045"/>
<dbReference type="InterPro" id="IPR051853">
    <property type="entry name" value="SH2-Ras-GEF_adapter"/>
</dbReference>
<evidence type="ECO:0000256" key="3">
    <source>
        <dbReference type="PROSITE-ProRule" id="PRU00191"/>
    </source>
</evidence>
<dbReference type="AlphaFoldDB" id="A0A6P7XHQ5"/>
<keyword evidence="7" id="KW-1185">Reference proteome</keyword>
<dbReference type="PROSITE" id="PS50009">
    <property type="entry name" value="RASGEF_CAT"/>
    <property type="match status" value="1"/>
</dbReference>
<dbReference type="SMART" id="SM00252">
    <property type="entry name" value="SH2"/>
    <property type="match status" value="1"/>
</dbReference>
<sequence length="660" mass="74490">MESMKEQLKKELEEELKLSSEELRSHAWYHGPLPRKEAEVLLQFDGHFLIRDSRSSPGDYVLTCQFREKPLHFKIIRVLLRPKKEYSRTLFQFEQEQFDNIPALVRFYVGNRKLISEETEAVITDPITRAVPLRWLEERYRNSSYTSTEPTRKQILRAGTPGGTSDSALLRSKEKSGSHPANLDTVGKRPPLQSAQSDSNLLTGNLDTPTAEEQTAPPPSPLFRTGSDPLLRPNTSKHNICSEGGAPLRGSDGQLHSKAPPKPLRVPSLMLTEPLENVETERTYCELIPKVPTSAWSYVDRLRTEEKWKSRARVTETTFGFLDTESSYVPPTSCSQVSEDLKNDGHEFVRPQIETVSSFKPKSFKSLLLSPENKPLDSGALTVLKDIFTQSDCRTTALHILQEDCKVIRVCGVSPEQQMMMGVTSGLELITLPHGHQLRKDLLERHHLIALGIVVDILGCTGTVAERAATLHKIIELALELKASVGDLFAFSAVMKALEFPQIARLEQTWTALRQHHTDSAIAFQKQLKPFMKTLNECKENATVPLGDVSVPHILPLISVMEGTELWDHTEEGCELLLRILESARFMAGNARVYQRNAEEKLAGFEPSPQLLEAFRTEFALRLFWGSKGAEAPQSERYKKFNQVLTVLSQKLEPDKRLRR</sequence>
<dbReference type="Gene3D" id="1.10.840.10">
    <property type="entry name" value="Ras guanine-nucleotide exchange factors catalytic domain"/>
    <property type="match status" value="1"/>
</dbReference>
<keyword evidence="1 3" id="KW-0727">SH2 domain</keyword>
<evidence type="ECO:0000313" key="9">
    <source>
        <dbReference type="RefSeq" id="XP_030052731.1"/>
    </source>
</evidence>
<evidence type="ECO:0000256" key="4">
    <source>
        <dbReference type="SAM" id="MobiDB-lite"/>
    </source>
</evidence>
<evidence type="ECO:0000256" key="1">
    <source>
        <dbReference type="ARBA" id="ARBA00022999"/>
    </source>
</evidence>
<dbReference type="InterPro" id="IPR023578">
    <property type="entry name" value="Ras_GEF_dom_sf"/>
</dbReference>
<dbReference type="GeneID" id="115465965"/>
<feature type="compositionally biased region" description="Polar residues" evidence="4">
    <location>
        <begin position="193"/>
        <end position="207"/>
    </location>
</feature>
<organism evidence="7 9">
    <name type="scientific">Microcaecilia unicolor</name>
    <dbReference type="NCBI Taxonomy" id="1415580"/>
    <lineage>
        <taxon>Eukaryota</taxon>
        <taxon>Metazoa</taxon>
        <taxon>Chordata</taxon>
        <taxon>Craniata</taxon>
        <taxon>Vertebrata</taxon>
        <taxon>Euteleostomi</taxon>
        <taxon>Amphibia</taxon>
        <taxon>Gymnophiona</taxon>
        <taxon>Siphonopidae</taxon>
        <taxon>Microcaecilia</taxon>
    </lineage>
</organism>
<dbReference type="KEGG" id="muo:115465965"/>
<dbReference type="Gene3D" id="3.30.505.10">
    <property type="entry name" value="SH2 domain"/>
    <property type="match status" value="1"/>
</dbReference>
<dbReference type="PANTHER" id="PTHR14247:SF11">
    <property type="entry name" value="SH2 DOMAIN-CONTAINING PROTEIN 3A"/>
    <property type="match status" value="1"/>
</dbReference>
<feature type="region of interest" description="Disordered" evidence="4">
    <location>
        <begin position="142"/>
        <end position="266"/>
    </location>
</feature>
<dbReference type="InterPro" id="IPR036964">
    <property type="entry name" value="RASGEF_cat_dom_sf"/>
</dbReference>
<dbReference type="GO" id="GO:0005085">
    <property type="term" value="F:guanyl-nucleotide exchange factor activity"/>
    <property type="evidence" value="ECO:0007669"/>
    <property type="project" value="UniProtKB-KW"/>
</dbReference>
<proteinExistence type="predicted"/>
<gene>
    <name evidence="8 9" type="primary">SH2D3A</name>
</gene>
<dbReference type="RefSeq" id="XP_030052730.1">
    <property type="nucleotide sequence ID" value="XM_030196870.1"/>
</dbReference>
<dbReference type="SMART" id="SM00147">
    <property type="entry name" value="RasGEF"/>
    <property type="match status" value="1"/>
</dbReference>
<dbReference type="CDD" id="cd10337">
    <property type="entry name" value="SH2_BCAR3"/>
    <property type="match status" value="1"/>
</dbReference>
<feature type="domain" description="Ras-GEF" evidence="6">
    <location>
        <begin position="392"/>
        <end position="655"/>
    </location>
</feature>
<dbReference type="OrthoDB" id="2412973at2759"/>
<evidence type="ECO:0000256" key="2">
    <source>
        <dbReference type="PROSITE-ProRule" id="PRU00168"/>
    </source>
</evidence>
<evidence type="ECO:0000259" key="5">
    <source>
        <dbReference type="PROSITE" id="PS50001"/>
    </source>
</evidence>
<keyword evidence="2" id="KW-0344">Guanine-nucleotide releasing factor</keyword>
<dbReference type="GO" id="GO:0007264">
    <property type="term" value="P:small GTPase-mediated signal transduction"/>
    <property type="evidence" value="ECO:0007669"/>
    <property type="project" value="InterPro"/>
</dbReference>